<reference evidence="1 2" key="1">
    <citation type="submission" date="2012-10" db="EMBL/GenBank/DDBJ databases">
        <title>Genome sequence of the symbiont of the pentatomidae stink bug Halyomorpha halys.</title>
        <authorList>
            <person name="Kobayashi H."/>
            <person name="Fujii-Muramatsu R."/>
            <person name="Takeishi K."/>
            <person name="Noda H."/>
        </authorList>
    </citation>
    <scope>NUCLEOTIDE SEQUENCE [LARGE SCALE GENOMIC DNA]</scope>
</reference>
<evidence type="ECO:0000313" key="2">
    <source>
        <dbReference type="Proteomes" id="UP000016900"/>
    </source>
</evidence>
<dbReference type="AlphaFoldDB" id="U3U2C5"/>
<evidence type="ECO:0000313" key="1">
    <source>
        <dbReference type="EMBL" id="BAO00266.1"/>
    </source>
</evidence>
<dbReference type="STRING" id="1235990.BMSBPS_0768"/>
<dbReference type="Proteomes" id="UP000016900">
    <property type="component" value="Chromosome"/>
</dbReference>
<gene>
    <name evidence="1" type="ORF">HHS_02960</name>
</gene>
<dbReference type="RefSeq" id="WP_022564285.1">
    <property type="nucleotide sequence ID" value="NZ_CP010907.1"/>
</dbReference>
<dbReference type="EMBL" id="AP012554">
    <property type="protein sequence ID" value="BAO00266.1"/>
    <property type="molecule type" value="Genomic_DNA"/>
</dbReference>
<protein>
    <submittedName>
        <fullName evidence="1">Uncharacterized protein</fullName>
    </submittedName>
</protein>
<dbReference type="Pfam" id="PF13997">
    <property type="entry name" value="YqjK"/>
    <property type="match status" value="1"/>
</dbReference>
<sequence length="93" mass="11296">MNVNQYEYKVPICKFLNIIEQQRVDLKKSCCDWHIKTEKYDRYWISLVSMRPYLTVIGSALAIWTVRSPSRIIRWIKRVFSLWSTWRVIRSAI</sequence>
<proteinExistence type="predicted"/>
<dbReference type="InterPro" id="IPR025612">
    <property type="entry name" value="YqjK"/>
</dbReference>
<name>U3U2C5_9GAMM</name>
<accession>U3U2C5</accession>
<dbReference type="PATRIC" id="fig|1235990.3.peg.296"/>
<organism evidence="1 2">
    <name type="scientific">Candidatus Pantoea carbekii</name>
    <dbReference type="NCBI Taxonomy" id="1235990"/>
    <lineage>
        <taxon>Bacteria</taxon>
        <taxon>Pseudomonadati</taxon>
        <taxon>Pseudomonadota</taxon>
        <taxon>Gammaproteobacteria</taxon>
        <taxon>Enterobacterales</taxon>
        <taxon>Erwiniaceae</taxon>
        <taxon>Pantoea</taxon>
    </lineage>
</organism>
<keyword evidence="2" id="KW-1185">Reference proteome</keyword>
<dbReference type="KEGG" id="hhs:HHS_02960"/>
<dbReference type="KEGG" id="pck:BMSBPS_0768"/>
<dbReference type="OrthoDB" id="6504948at2"/>